<dbReference type="AlphaFoldDB" id="E9GFP7"/>
<feature type="signal peptide" evidence="2">
    <location>
        <begin position="1"/>
        <end position="21"/>
    </location>
</feature>
<dbReference type="Proteomes" id="UP000000305">
    <property type="component" value="Unassembled WGS sequence"/>
</dbReference>
<reference evidence="3 4" key="1">
    <citation type="journal article" date="2011" name="Science">
        <title>The ecoresponsive genome of Daphnia pulex.</title>
        <authorList>
            <person name="Colbourne J.K."/>
            <person name="Pfrender M.E."/>
            <person name="Gilbert D."/>
            <person name="Thomas W.K."/>
            <person name="Tucker A."/>
            <person name="Oakley T.H."/>
            <person name="Tokishita S."/>
            <person name="Aerts A."/>
            <person name="Arnold G.J."/>
            <person name="Basu M.K."/>
            <person name="Bauer D.J."/>
            <person name="Caceres C.E."/>
            <person name="Carmel L."/>
            <person name="Casola C."/>
            <person name="Choi J.H."/>
            <person name="Detter J.C."/>
            <person name="Dong Q."/>
            <person name="Dusheyko S."/>
            <person name="Eads B.D."/>
            <person name="Frohlich T."/>
            <person name="Geiler-Samerotte K.A."/>
            <person name="Gerlach D."/>
            <person name="Hatcher P."/>
            <person name="Jogdeo S."/>
            <person name="Krijgsveld J."/>
            <person name="Kriventseva E.V."/>
            <person name="Kultz D."/>
            <person name="Laforsch C."/>
            <person name="Lindquist E."/>
            <person name="Lopez J."/>
            <person name="Manak J.R."/>
            <person name="Muller J."/>
            <person name="Pangilinan J."/>
            <person name="Patwardhan R.P."/>
            <person name="Pitluck S."/>
            <person name="Pritham E.J."/>
            <person name="Rechtsteiner A."/>
            <person name="Rho M."/>
            <person name="Rogozin I.B."/>
            <person name="Sakarya O."/>
            <person name="Salamov A."/>
            <person name="Schaack S."/>
            <person name="Shapiro H."/>
            <person name="Shiga Y."/>
            <person name="Skalitzky C."/>
            <person name="Smith Z."/>
            <person name="Souvorov A."/>
            <person name="Sung W."/>
            <person name="Tang Z."/>
            <person name="Tsuchiya D."/>
            <person name="Tu H."/>
            <person name="Vos H."/>
            <person name="Wang M."/>
            <person name="Wolf Y.I."/>
            <person name="Yamagata H."/>
            <person name="Yamada T."/>
            <person name="Ye Y."/>
            <person name="Shaw J.R."/>
            <person name="Andrews J."/>
            <person name="Crease T.J."/>
            <person name="Tang H."/>
            <person name="Lucas S.M."/>
            <person name="Robertson H.M."/>
            <person name="Bork P."/>
            <person name="Koonin E.V."/>
            <person name="Zdobnov E.M."/>
            <person name="Grigoriev I.V."/>
            <person name="Lynch M."/>
            <person name="Boore J.L."/>
        </authorList>
    </citation>
    <scope>NUCLEOTIDE SEQUENCE [LARGE SCALE GENOMIC DNA]</scope>
</reference>
<organism evidence="3 4">
    <name type="scientific">Daphnia pulex</name>
    <name type="common">Water flea</name>
    <dbReference type="NCBI Taxonomy" id="6669"/>
    <lineage>
        <taxon>Eukaryota</taxon>
        <taxon>Metazoa</taxon>
        <taxon>Ecdysozoa</taxon>
        <taxon>Arthropoda</taxon>
        <taxon>Crustacea</taxon>
        <taxon>Branchiopoda</taxon>
        <taxon>Diplostraca</taxon>
        <taxon>Cladocera</taxon>
        <taxon>Anomopoda</taxon>
        <taxon>Daphniidae</taxon>
        <taxon>Daphnia</taxon>
    </lineage>
</organism>
<accession>E9GFP7</accession>
<keyword evidence="2" id="KW-0732">Signal</keyword>
<evidence type="ECO:0000256" key="1">
    <source>
        <dbReference type="SAM" id="MobiDB-lite"/>
    </source>
</evidence>
<dbReference type="EMBL" id="GL732542">
    <property type="protein sequence ID" value="EFX81673.1"/>
    <property type="molecule type" value="Genomic_DNA"/>
</dbReference>
<dbReference type="PANTHER" id="PTHR35388:SF2">
    <property type="entry name" value="SURP MOTIF DOMAIN-CONTAINING PROTEIN"/>
    <property type="match status" value="1"/>
</dbReference>
<dbReference type="PROSITE" id="PS51257">
    <property type="entry name" value="PROKAR_LIPOPROTEIN"/>
    <property type="match status" value="1"/>
</dbReference>
<dbReference type="KEGG" id="dpx:DAPPUDRAFT_317343"/>
<feature type="chain" id="PRO_5003240954" evidence="2">
    <location>
        <begin position="22"/>
        <end position="107"/>
    </location>
</feature>
<evidence type="ECO:0000313" key="4">
    <source>
        <dbReference type="Proteomes" id="UP000000305"/>
    </source>
</evidence>
<evidence type="ECO:0000313" key="3">
    <source>
        <dbReference type="EMBL" id="EFX81673.1"/>
    </source>
</evidence>
<dbReference type="HOGENOM" id="CLU_2212546_0_0_1"/>
<name>E9GFP7_DAPPU</name>
<keyword evidence="4" id="KW-1185">Reference proteome</keyword>
<feature type="region of interest" description="Disordered" evidence="1">
    <location>
        <begin position="76"/>
        <end position="107"/>
    </location>
</feature>
<gene>
    <name evidence="3" type="ORF">DAPPUDRAFT_317343</name>
</gene>
<dbReference type="PANTHER" id="PTHR35388">
    <property type="match status" value="1"/>
</dbReference>
<proteinExistence type="predicted"/>
<sequence>MSRRSLLVTLICTLAIACVTAKPAQLGSGSGAWAGTGNAGPGGVSLLRAAGLAEMNNAVPVIAKIRFPDLRGGYGEGEEAARVSGSSVGKVAPKGGVGSGSTGNKAQ</sequence>
<dbReference type="InParanoid" id="E9GFP7"/>
<evidence type="ECO:0000256" key="2">
    <source>
        <dbReference type="SAM" id="SignalP"/>
    </source>
</evidence>
<protein>
    <submittedName>
        <fullName evidence="3">Uncharacterized protein</fullName>
    </submittedName>
</protein>